<dbReference type="InterPro" id="IPR011249">
    <property type="entry name" value="Metalloenz_LuxS/M16"/>
</dbReference>
<keyword evidence="9" id="KW-0732">Signal</keyword>
<dbReference type="Proteomes" id="UP000559809">
    <property type="component" value="Unassembled WGS sequence"/>
</dbReference>
<evidence type="ECO:0000256" key="8">
    <source>
        <dbReference type="RuleBase" id="RU004447"/>
    </source>
</evidence>
<keyword evidence="5" id="KW-0378">Hydrolase</keyword>
<feature type="chain" id="PRO_5032780401" evidence="9">
    <location>
        <begin position="28"/>
        <end position="916"/>
    </location>
</feature>
<feature type="domain" description="Peptidase M16 C-terminal" evidence="11">
    <location>
        <begin position="666"/>
        <end position="845"/>
    </location>
</feature>
<sequence length="916" mass="100505">MLAFLSRTVFYAGALLLSTTLVFSARAVDLPAGVSEIASVEGVTEYTLPNGLRILLAPDDSKPTTTANMTYKVGSRHENYGQTGMAHLLEHLLFRGTPTLRNALAEFSKRGLAANGSTNSDRTNYYASFAADPDNLDWYLRWQADAMVNSLIAREDLDSEMTVVRNEMERGENNPFQVLLQRMQAVAFQWHNYGKSTIGARSDVENVDIAQLQAFYRTYYQPDNAVLIVSGRFDPATVLAIASDAFGKIPRPERSLPPEYTEEPVQDGERKVVLRRQGGSPLIAALFHAPAAADPDFVALNMGASILADTPSGRLYHALVGNGLSSSVFGFASGQRQPGYVFFGAQLEEGMDQDKALAVMNETLDSVAKQPFKQDELDRIRNRWLTNWSRTYANPAGLASALSESVGDGDWRLFFLQRDRVESVKLDDVQRVTAAYLLPSNRTNGMYVPGESPQRAPRPGAVDLDAALKDYRGKDTGAAATAFDPTPANIDATTDRAPLELANGPVKLALLSKPTRGDRVEAKLLVQFGNVDSLKGMRTISEATAALLAHGTRSMTRQEIEDRYNALQADVDFGGGAGVVAVSMSTTGENLPEVIKLSLHILREASFPAKELTEYQRQVGTAIRNAMAEPGSLASRALARHDNPWPRDDVRYTPTFEEELAAVAALTPGQLEQFHSRFYGAGTVAFSAVGQFDAQAVKTALRGGLDGWRKAPAYTRVPDPYHDVPPQEFLINTPDKANAFYLAALPLKLQDTDEDYAALYLANYLLGSSETSRLWTRIRVQDGLSYDVRSMLDASSFEPSGSWSFYAIHAPENTQRLRAAMAAELERVVKDGFTEDEVREGITALLNFRKLARTRDGALASTWINYMQLDRSFEWSAHIDQALSGLTAQTVSQAVRKRLDPARLSVAIAADQAKQQ</sequence>
<feature type="domain" description="Peptidase M16 N-terminal" evidence="10">
    <location>
        <begin position="54"/>
        <end position="199"/>
    </location>
</feature>
<dbReference type="GO" id="GO:0046872">
    <property type="term" value="F:metal ion binding"/>
    <property type="evidence" value="ECO:0007669"/>
    <property type="project" value="UniProtKB-KW"/>
</dbReference>
<comment type="similarity">
    <text evidence="2 8">Belongs to the peptidase M16 family.</text>
</comment>
<dbReference type="InterPro" id="IPR011765">
    <property type="entry name" value="Pept_M16_N"/>
</dbReference>
<keyword evidence="13" id="KW-1185">Reference proteome</keyword>
<dbReference type="Gene3D" id="3.30.830.10">
    <property type="entry name" value="Metalloenzyme, LuxS/M16 peptidase-like"/>
    <property type="match status" value="4"/>
</dbReference>
<evidence type="ECO:0000256" key="2">
    <source>
        <dbReference type="ARBA" id="ARBA00007261"/>
    </source>
</evidence>
<reference evidence="12 13" key="1">
    <citation type="submission" date="2020-07" db="EMBL/GenBank/DDBJ databases">
        <title>Taxonomic revisions and descriptions of new bacterial species based on genomic comparisons in the high-G+C-content subgroup of the family Alcaligenaceae.</title>
        <authorList>
            <person name="Szabo A."/>
            <person name="Felfoldi T."/>
        </authorList>
    </citation>
    <scope>NUCLEOTIDE SEQUENCE [LARGE SCALE GENOMIC DNA]</scope>
    <source>
        <strain evidence="12 13">LMG 24012</strain>
    </source>
</reference>
<dbReference type="InterPro" id="IPR050626">
    <property type="entry name" value="Peptidase_M16"/>
</dbReference>
<dbReference type="PANTHER" id="PTHR43690">
    <property type="entry name" value="NARDILYSIN"/>
    <property type="match status" value="1"/>
</dbReference>
<name>A0A853G073_9BURK</name>
<dbReference type="AlphaFoldDB" id="A0A853G073"/>
<evidence type="ECO:0000313" key="13">
    <source>
        <dbReference type="Proteomes" id="UP000559809"/>
    </source>
</evidence>
<dbReference type="InterPro" id="IPR001431">
    <property type="entry name" value="Pept_M16_Zn_BS"/>
</dbReference>
<keyword evidence="4" id="KW-0479">Metal-binding</keyword>
<proteinExistence type="inferred from homology"/>
<protein>
    <submittedName>
        <fullName evidence="12">Insulinase family protein</fullName>
    </submittedName>
</protein>
<dbReference type="PANTHER" id="PTHR43690:SF17">
    <property type="entry name" value="PROTEIN YHJJ"/>
    <property type="match status" value="1"/>
</dbReference>
<keyword evidence="7" id="KW-0482">Metalloprotease</keyword>
<evidence type="ECO:0000256" key="9">
    <source>
        <dbReference type="SAM" id="SignalP"/>
    </source>
</evidence>
<evidence type="ECO:0000256" key="1">
    <source>
        <dbReference type="ARBA" id="ARBA00001947"/>
    </source>
</evidence>
<accession>A0A853G073</accession>
<dbReference type="GO" id="GO:0004222">
    <property type="term" value="F:metalloendopeptidase activity"/>
    <property type="evidence" value="ECO:0007669"/>
    <property type="project" value="InterPro"/>
</dbReference>
<dbReference type="EMBL" id="JACCEM010000004">
    <property type="protein sequence ID" value="NYT49292.1"/>
    <property type="molecule type" value="Genomic_DNA"/>
</dbReference>
<evidence type="ECO:0000259" key="11">
    <source>
        <dbReference type="Pfam" id="PF05193"/>
    </source>
</evidence>
<evidence type="ECO:0000259" key="10">
    <source>
        <dbReference type="Pfam" id="PF00675"/>
    </source>
</evidence>
<evidence type="ECO:0000256" key="3">
    <source>
        <dbReference type="ARBA" id="ARBA00022670"/>
    </source>
</evidence>
<comment type="caution">
    <text evidence="12">The sequence shown here is derived from an EMBL/GenBank/DDBJ whole genome shotgun (WGS) entry which is preliminary data.</text>
</comment>
<dbReference type="InterPro" id="IPR007863">
    <property type="entry name" value="Peptidase_M16_C"/>
</dbReference>
<gene>
    <name evidence="12" type="ORF">H0A72_08210</name>
</gene>
<dbReference type="RefSeq" id="WP_180154597.1">
    <property type="nucleotide sequence ID" value="NZ_JACCEM010000004.1"/>
</dbReference>
<organism evidence="12 13">
    <name type="scientific">Parapusillimonas granuli</name>
    <dbReference type="NCBI Taxonomy" id="380911"/>
    <lineage>
        <taxon>Bacteria</taxon>
        <taxon>Pseudomonadati</taxon>
        <taxon>Pseudomonadota</taxon>
        <taxon>Betaproteobacteria</taxon>
        <taxon>Burkholderiales</taxon>
        <taxon>Alcaligenaceae</taxon>
        <taxon>Parapusillimonas</taxon>
    </lineage>
</organism>
<dbReference type="Pfam" id="PF05193">
    <property type="entry name" value="Peptidase_M16_C"/>
    <property type="match status" value="2"/>
</dbReference>
<dbReference type="PROSITE" id="PS00143">
    <property type="entry name" value="INSULINASE"/>
    <property type="match status" value="1"/>
</dbReference>
<keyword evidence="3" id="KW-0645">Protease</keyword>
<evidence type="ECO:0000256" key="7">
    <source>
        <dbReference type="ARBA" id="ARBA00023049"/>
    </source>
</evidence>
<dbReference type="SUPFAM" id="SSF63411">
    <property type="entry name" value="LuxS/MPP-like metallohydrolase"/>
    <property type="match status" value="4"/>
</dbReference>
<comment type="cofactor">
    <cofactor evidence="1">
        <name>Zn(2+)</name>
        <dbReference type="ChEBI" id="CHEBI:29105"/>
    </cofactor>
</comment>
<evidence type="ECO:0000256" key="4">
    <source>
        <dbReference type="ARBA" id="ARBA00022723"/>
    </source>
</evidence>
<dbReference type="Pfam" id="PF00675">
    <property type="entry name" value="Peptidase_M16"/>
    <property type="match status" value="1"/>
</dbReference>
<feature type="signal peptide" evidence="9">
    <location>
        <begin position="1"/>
        <end position="27"/>
    </location>
</feature>
<evidence type="ECO:0000256" key="5">
    <source>
        <dbReference type="ARBA" id="ARBA00022801"/>
    </source>
</evidence>
<keyword evidence="6" id="KW-0862">Zinc</keyword>
<feature type="domain" description="Peptidase M16 C-terminal" evidence="11">
    <location>
        <begin position="207"/>
        <end position="382"/>
    </location>
</feature>
<evidence type="ECO:0000256" key="6">
    <source>
        <dbReference type="ARBA" id="ARBA00022833"/>
    </source>
</evidence>
<evidence type="ECO:0000313" key="12">
    <source>
        <dbReference type="EMBL" id="NYT49292.1"/>
    </source>
</evidence>
<dbReference type="GO" id="GO:0006508">
    <property type="term" value="P:proteolysis"/>
    <property type="evidence" value="ECO:0007669"/>
    <property type="project" value="UniProtKB-KW"/>
</dbReference>